<protein>
    <submittedName>
        <fullName evidence="2">LytR C-terminal domain-containing protein</fullName>
    </submittedName>
</protein>
<dbReference type="PANTHER" id="PTHR33392">
    <property type="entry name" value="POLYISOPRENYL-TEICHOIC ACID--PEPTIDOGLYCAN TEICHOIC ACID TRANSFERASE TAGU"/>
    <property type="match status" value="1"/>
</dbReference>
<gene>
    <name evidence="2" type="ORF">GWO12_05820</name>
</gene>
<evidence type="ECO:0000313" key="2">
    <source>
        <dbReference type="EMBL" id="NIR74614.1"/>
    </source>
</evidence>
<dbReference type="PANTHER" id="PTHR33392:SF6">
    <property type="entry name" value="POLYISOPRENYL-TEICHOIC ACID--PEPTIDOGLYCAN TEICHOIC ACID TRANSFERASE TAGU"/>
    <property type="match status" value="1"/>
</dbReference>
<dbReference type="AlphaFoldDB" id="A0AAE4Z778"/>
<dbReference type="Pfam" id="PF13399">
    <property type="entry name" value="LytR_C"/>
    <property type="match status" value="1"/>
</dbReference>
<dbReference type="InterPro" id="IPR027381">
    <property type="entry name" value="LytR/CpsA/Psr_C"/>
</dbReference>
<reference evidence="2 3" key="1">
    <citation type="submission" date="2020-01" db="EMBL/GenBank/DDBJ databases">
        <title>Genomes assembled from Gulf of Kutch pelagic sediment metagenomes.</title>
        <authorList>
            <person name="Chandrashekar M."/>
            <person name="Mahajan M.S."/>
            <person name="Dave K.J."/>
            <person name="Vatsa P."/>
            <person name="Nathani N.M."/>
        </authorList>
    </citation>
    <scope>NUCLEOTIDE SEQUENCE [LARGE SCALE GENOMIC DNA]</scope>
    <source>
        <strain evidence="2">KS3-K002</strain>
    </source>
</reference>
<dbReference type="InterPro" id="IPR050922">
    <property type="entry name" value="LytR/CpsA/Psr_CW_biosynth"/>
</dbReference>
<evidence type="ECO:0000259" key="1">
    <source>
        <dbReference type="Pfam" id="PF13399"/>
    </source>
</evidence>
<evidence type="ECO:0000313" key="3">
    <source>
        <dbReference type="Proteomes" id="UP000702544"/>
    </source>
</evidence>
<sequence>MNWVRGIVFAVIFILVGAFAASLWLEIRRETPVAHESPPGMWQGRRIRVEVLNGAGVPGLAAQTTERLRELRFDVVHYGNLEEFDADTSWVLARIDELEPARRVADILGIPRVDRRLDRNLYLDVTVVIGADWTELERSARARAPAGDSGPLSIWWRRVKRAANRLWPG</sequence>
<proteinExistence type="predicted"/>
<dbReference type="Proteomes" id="UP000702544">
    <property type="component" value="Unassembled WGS sequence"/>
</dbReference>
<accession>A0AAE4Z778</accession>
<dbReference type="EMBL" id="JAACAK010000046">
    <property type="protein sequence ID" value="NIR74614.1"/>
    <property type="molecule type" value="Genomic_DNA"/>
</dbReference>
<feature type="domain" description="LytR/CpsA/Psr regulator C-terminal" evidence="1">
    <location>
        <begin position="46"/>
        <end position="133"/>
    </location>
</feature>
<dbReference type="Gene3D" id="3.30.70.2390">
    <property type="match status" value="1"/>
</dbReference>
<organism evidence="2 3">
    <name type="scientific">Candidatus Kutchimonas denitrificans</name>
    <dbReference type="NCBI Taxonomy" id="3056748"/>
    <lineage>
        <taxon>Bacteria</taxon>
        <taxon>Pseudomonadati</taxon>
        <taxon>Gemmatimonadota</taxon>
        <taxon>Gemmatimonadia</taxon>
        <taxon>Candidatus Palauibacterales</taxon>
        <taxon>Candidatus Palauibacteraceae</taxon>
        <taxon>Candidatus Kutchimonas</taxon>
    </lineage>
</organism>
<comment type="caution">
    <text evidence="2">The sequence shown here is derived from an EMBL/GenBank/DDBJ whole genome shotgun (WGS) entry which is preliminary data.</text>
</comment>
<name>A0AAE4Z778_9BACT</name>